<accession>A0A1L8R5Y9</accession>
<feature type="transmembrane region" description="Helical" evidence="7">
    <location>
        <begin position="226"/>
        <end position="250"/>
    </location>
</feature>
<evidence type="ECO:0000256" key="4">
    <source>
        <dbReference type="ARBA" id="ARBA00022989"/>
    </source>
</evidence>
<evidence type="ECO:0000256" key="2">
    <source>
        <dbReference type="ARBA" id="ARBA00022475"/>
    </source>
</evidence>
<feature type="transmembrane region" description="Helical" evidence="7">
    <location>
        <begin position="167"/>
        <end position="186"/>
    </location>
</feature>
<keyword evidence="5 7" id="KW-0472">Membrane</keyword>
<dbReference type="PANTHER" id="PTHR34390">
    <property type="entry name" value="UPF0442 PROTEIN YJJB-RELATED"/>
    <property type="match status" value="1"/>
</dbReference>
<evidence type="ECO:0000256" key="3">
    <source>
        <dbReference type="ARBA" id="ARBA00022692"/>
    </source>
</evidence>
<dbReference type="RefSeq" id="WP_071864909.1">
    <property type="nucleotide sequence ID" value="NZ_JBHLVQ010000025.1"/>
</dbReference>
<comment type="similarity">
    <text evidence="6">Belongs to the ThrE exporter (TC 2.A.79) family.</text>
</comment>
<evidence type="ECO:0000313" key="10">
    <source>
        <dbReference type="Proteomes" id="UP000182835"/>
    </source>
</evidence>
<reference evidence="9 10" key="1">
    <citation type="submission" date="2014-12" db="EMBL/GenBank/DDBJ databases">
        <title>Draft genome sequences of 29 type strains of Enterococci.</title>
        <authorList>
            <person name="Zhong Z."/>
            <person name="Sun Z."/>
            <person name="Liu W."/>
            <person name="Zhang W."/>
            <person name="Zhang H."/>
        </authorList>
    </citation>
    <scope>NUCLEOTIDE SEQUENCE [LARGE SCALE GENOMIC DNA]</scope>
    <source>
        <strain evidence="9 10">DSM 21207</strain>
    </source>
</reference>
<dbReference type="InterPro" id="IPR050539">
    <property type="entry name" value="ThrE_Dicarb/AminoAcid_Exp"/>
</dbReference>
<sequence>MKEALVLSTCLLAGRIMMENGSEVYRVEDTMNRIAENAGIANTVSYVTATGLFMSIRNSSFSQLEEVHERSINLEKIVAVNHLSREFAAKKISLNELNARLKRVNYDTPSFSFLWQTLAAGLVSCTLMYIFGGTWRDFIPTFLIGCIGFVAGVYIKKWLQMRFLDMFVAAFVIGALAIASVKLGLANNVDHIIIGAVMPLVPGVAITNSFRDILSGDLLSGTARGIEALFVAAAIGVGIATTLLLFGGGIA</sequence>
<evidence type="ECO:0000256" key="6">
    <source>
        <dbReference type="ARBA" id="ARBA00034125"/>
    </source>
</evidence>
<evidence type="ECO:0000256" key="5">
    <source>
        <dbReference type="ARBA" id="ARBA00023136"/>
    </source>
</evidence>
<proteinExistence type="inferred from homology"/>
<keyword evidence="4 7" id="KW-1133">Transmembrane helix</keyword>
<evidence type="ECO:0000256" key="7">
    <source>
        <dbReference type="SAM" id="Phobius"/>
    </source>
</evidence>
<keyword evidence="2" id="KW-1003">Cell membrane</keyword>
<dbReference type="InterPro" id="IPR010619">
    <property type="entry name" value="ThrE-like_N"/>
</dbReference>
<keyword evidence="3 7" id="KW-0812">Transmembrane</keyword>
<dbReference type="GO" id="GO:0015744">
    <property type="term" value="P:succinate transport"/>
    <property type="evidence" value="ECO:0007669"/>
    <property type="project" value="TreeGrafter"/>
</dbReference>
<comment type="caution">
    <text evidence="9">The sequence shown here is derived from an EMBL/GenBank/DDBJ whole genome shotgun (WGS) entry which is preliminary data.</text>
</comment>
<evidence type="ECO:0000259" key="8">
    <source>
        <dbReference type="Pfam" id="PF06738"/>
    </source>
</evidence>
<dbReference type="GO" id="GO:0005886">
    <property type="term" value="C:plasma membrane"/>
    <property type="evidence" value="ECO:0007669"/>
    <property type="project" value="UniProtKB-SubCell"/>
</dbReference>
<evidence type="ECO:0000313" key="9">
    <source>
        <dbReference type="EMBL" id="OJG15146.1"/>
    </source>
</evidence>
<organism evidence="9 10">
    <name type="scientific">Enterococcus canintestini</name>
    <dbReference type="NCBI Taxonomy" id="317010"/>
    <lineage>
        <taxon>Bacteria</taxon>
        <taxon>Bacillati</taxon>
        <taxon>Bacillota</taxon>
        <taxon>Bacilli</taxon>
        <taxon>Lactobacillales</taxon>
        <taxon>Enterococcaceae</taxon>
        <taxon>Enterococcus</taxon>
    </lineage>
</organism>
<feature type="transmembrane region" description="Helical" evidence="7">
    <location>
        <begin position="138"/>
        <end position="155"/>
    </location>
</feature>
<dbReference type="AlphaFoldDB" id="A0A1L8R5Y9"/>
<dbReference type="STRING" id="317010.RU96_GL000364"/>
<protein>
    <recommendedName>
        <fullName evidence="8">Threonine/serine exporter-like N-terminal domain-containing protein</fullName>
    </recommendedName>
</protein>
<comment type="subcellular location">
    <subcellularLocation>
        <location evidence="1">Cell membrane</location>
        <topology evidence="1">Multi-pass membrane protein</topology>
    </subcellularLocation>
</comment>
<dbReference type="EMBL" id="JXKG01000010">
    <property type="protein sequence ID" value="OJG15146.1"/>
    <property type="molecule type" value="Genomic_DNA"/>
</dbReference>
<dbReference type="PANTHER" id="PTHR34390:SF2">
    <property type="entry name" value="SUCCINATE TRANSPORTER SUBUNIT YJJP-RELATED"/>
    <property type="match status" value="1"/>
</dbReference>
<dbReference type="Proteomes" id="UP000182835">
    <property type="component" value="Unassembled WGS sequence"/>
</dbReference>
<name>A0A1L8R5Y9_9ENTE</name>
<feature type="transmembrane region" description="Helical" evidence="7">
    <location>
        <begin position="111"/>
        <end position="132"/>
    </location>
</feature>
<dbReference type="Pfam" id="PF06738">
    <property type="entry name" value="ThrE"/>
    <property type="match status" value="1"/>
</dbReference>
<evidence type="ECO:0000256" key="1">
    <source>
        <dbReference type="ARBA" id="ARBA00004651"/>
    </source>
</evidence>
<gene>
    <name evidence="9" type="ORF">RU96_GL000364</name>
</gene>
<dbReference type="GO" id="GO:0022857">
    <property type="term" value="F:transmembrane transporter activity"/>
    <property type="evidence" value="ECO:0007669"/>
    <property type="project" value="InterPro"/>
</dbReference>
<feature type="domain" description="Threonine/serine exporter-like N-terminal" evidence="8">
    <location>
        <begin position="9"/>
        <end position="244"/>
    </location>
</feature>
<dbReference type="OrthoDB" id="9813917at2"/>